<dbReference type="NCBIfam" id="TIGR03805">
    <property type="entry name" value="beta_helix_1"/>
    <property type="match status" value="1"/>
</dbReference>
<dbReference type="InterPro" id="IPR012334">
    <property type="entry name" value="Pectin_lyas_fold"/>
</dbReference>
<dbReference type="PROSITE" id="PS51257">
    <property type="entry name" value="PROKAR_LIPOPROTEIN"/>
    <property type="match status" value="1"/>
</dbReference>
<sequence>MRKGLKTAAMAAGGLALLTLAACGGGSPDSGATSGGSSGGASSTPSSGSISTGSSSGSDSASSGSASSGGASTGSSSSSSEGRIFQINPGSNATRDMIAAMVQAAPGDVIRFSCGYFELSSSLLITHTEDVLISGCGREGTVLSFKHNNAPEGILVVSARGITVQDLTVLDTGGNGVELRGVDHGTIRRVRAMWSSGGGRESADPITGSNYLTRLSVPCTDPATQNPEDPLAVLGDTHSPDYTVSRKSGRYGIYPVSSQNILIENAESIGASDAGIYVGQTNTAIIRNSRSAFNVFGFEIENVQGGEYDSNLAECNTGGFLIYDLDGLRQYGERSRMHGNIARMNNTYNFTSGGFVGNVPAGSGMITLAYDQIDVFDNEFRDNNTAGIIHTSYEIFPEGAGRPSEKRIDWYTEGLHIFHNKFVNNGNQLPLPSLQDILSQNLSRFLPAIVGLKNQAACGILTNLLACPRTLLQVQPPALLDVRGAHIIWDGLLDTYDAGCPYPLDAEGKPVPANAYGKPQLGNDVPNPSCHYNKYKFNTAASGAPRIKPEWFSCIDADNDFARDSIKYANFHGTKGLELIVSSKLDLRALAQLPSDLDMSPHDCVARYGKNLPLLPPITIPPFVRSGDYDPAPTAEKIAALCGASVPAGEVNFAASSVNCPTLDQYHLFSNAQDPRSTPNGQGTPYGLNSKLFSDYAVKYRVVFLPPGTHGTYRDAASDGANATLVFPTGTIIAKTFAFADETVGSETPLETRLLIKRVNSKGQVRWDGLVYVWRNVGGQFVAQLAMGGETDSVHWVTTDVDSGVRHVGSTTSYTVPNANQCLNCHSREDQEPGAAPIGTKVRFMNRAWRPESLRVSGLSQHPERGLNQIQWWCDHGLLAGCPSDLGVDGATQIAGKLERSPTFNKPGDAGYAAGSAQDIEARARAWLEVNCQHCHNARGFAANTGFYLDSLRKVDGGYGICKRPTATGQEGNGGRSYDIHPGLSADSIVEFRIGPTALTPAARMPPLARSVVDEEGHALVQLWIDSVTRADEAAYPGSTSCAK</sequence>
<dbReference type="STRING" id="489703.SAMN04488038_10546"/>
<name>A0A1H9EI30_9GAMM</name>
<evidence type="ECO:0000313" key="3">
    <source>
        <dbReference type="EMBL" id="SEQ25331.1"/>
    </source>
</evidence>
<accession>A0A1H9EI30</accession>
<dbReference type="RefSeq" id="WP_245732399.1">
    <property type="nucleotide sequence ID" value="NZ_FOFS01000005.1"/>
</dbReference>
<dbReference type="SUPFAM" id="SSF51126">
    <property type="entry name" value="Pectin lyase-like"/>
    <property type="match status" value="1"/>
</dbReference>
<dbReference type="Gene3D" id="2.160.20.10">
    <property type="entry name" value="Single-stranded right-handed beta-helix, Pectin lyase-like"/>
    <property type="match status" value="1"/>
</dbReference>
<keyword evidence="4" id="KW-1185">Reference proteome</keyword>
<organism evidence="3 4">
    <name type="scientific">Solimonas aquatica</name>
    <dbReference type="NCBI Taxonomy" id="489703"/>
    <lineage>
        <taxon>Bacteria</taxon>
        <taxon>Pseudomonadati</taxon>
        <taxon>Pseudomonadota</taxon>
        <taxon>Gammaproteobacteria</taxon>
        <taxon>Nevskiales</taxon>
        <taxon>Nevskiaceae</taxon>
        <taxon>Solimonas</taxon>
    </lineage>
</organism>
<dbReference type="InterPro" id="IPR006626">
    <property type="entry name" value="PbH1"/>
</dbReference>
<dbReference type="InterPro" id="IPR022442">
    <property type="entry name" value="SO_2930-like_dom"/>
</dbReference>
<evidence type="ECO:0000256" key="1">
    <source>
        <dbReference type="SAM" id="MobiDB-lite"/>
    </source>
</evidence>
<dbReference type="InterPro" id="IPR011050">
    <property type="entry name" value="Pectin_lyase_fold/virulence"/>
</dbReference>
<feature type="chain" id="PRO_5011463338" evidence="2">
    <location>
        <begin position="22"/>
        <end position="1044"/>
    </location>
</feature>
<gene>
    <name evidence="3" type="ORF">SAMN04488038_10546</name>
</gene>
<feature type="signal peptide" evidence="2">
    <location>
        <begin position="1"/>
        <end position="21"/>
    </location>
</feature>
<feature type="compositionally biased region" description="Gly residues" evidence="1">
    <location>
        <begin position="26"/>
        <end position="39"/>
    </location>
</feature>
<feature type="compositionally biased region" description="Low complexity" evidence="1">
    <location>
        <begin position="40"/>
        <end position="80"/>
    </location>
</feature>
<evidence type="ECO:0000256" key="2">
    <source>
        <dbReference type="SAM" id="SignalP"/>
    </source>
</evidence>
<dbReference type="Proteomes" id="UP000199233">
    <property type="component" value="Unassembled WGS sequence"/>
</dbReference>
<protein>
    <submittedName>
        <fullName evidence="3">Parallel beta-helix repeat-containing protein</fullName>
    </submittedName>
</protein>
<dbReference type="AlphaFoldDB" id="A0A1H9EI30"/>
<dbReference type="SMART" id="SM00710">
    <property type="entry name" value="PbH1"/>
    <property type="match status" value="4"/>
</dbReference>
<dbReference type="EMBL" id="FOFS01000005">
    <property type="protein sequence ID" value="SEQ25331.1"/>
    <property type="molecule type" value="Genomic_DNA"/>
</dbReference>
<proteinExistence type="predicted"/>
<keyword evidence="2" id="KW-0732">Signal</keyword>
<feature type="region of interest" description="Disordered" evidence="1">
    <location>
        <begin position="26"/>
        <end position="88"/>
    </location>
</feature>
<reference evidence="3 4" key="1">
    <citation type="submission" date="2016-10" db="EMBL/GenBank/DDBJ databases">
        <authorList>
            <person name="de Groot N.N."/>
        </authorList>
    </citation>
    <scope>NUCLEOTIDE SEQUENCE [LARGE SCALE GENOMIC DNA]</scope>
    <source>
        <strain evidence="3 4">DSM 25927</strain>
    </source>
</reference>
<evidence type="ECO:0000313" key="4">
    <source>
        <dbReference type="Proteomes" id="UP000199233"/>
    </source>
</evidence>